<proteinExistence type="predicted"/>
<dbReference type="Proteomes" id="UP001637994">
    <property type="component" value="Unassembled WGS sequence"/>
</dbReference>
<keyword evidence="3" id="KW-1185">Reference proteome</keyword>
<dbReference type="EMBL" id="JBGMEF010000011">
    <property type="protein sequence ID" value="MFO3666546.1"/>
    <property type="molecule type" value="Genomic_DNA"/>
</dbReference>
<dbReference type="Pfam" id="PF01381">
    <property type="entry name" value="HTH_3"/>
    <property type="match status" value="1"/>
</dbReference>
<evidence type="ECO:0000259" key="1">
    <source>
        <dbReference type="PROSITE" id="PS50943"/>
    </source>
</evidence>
<dbReference type="CDD" id="cd00093">
    <property type="entry name" value="HTH_XRE"/>
    <property type="match status" value="1"/>
</dbReference>
<reference evidence="2 3" key="1">
    <citation type="journal article" date="2025" name="Anaerobe">
        <title>Description of Anaerococcus kampingiae sp. nov., Anaerococcus groningensis sp. nov., Anaerococcus martiniensis sp. nov., and Anaerococcus cruorum sp. nov., isolated from human clinical specimens.</title>
        <authorList>
            <person name="Boiten K.E."/>
            <person name="Meijer J."/>
            <person name="van Wezel E.M."/>
            <person name="Veloo A.C.M."/>
        </authorList>
    </citation>
    <scope>NUCLEOTIDE SEQUENCE [LARGE SCALE GENOMIC DNA]</scope>
    <source>
        <strain evidence="2 3">ENR0874</strain>
    </source>
</reference>
<comment type="caution">
    <text evidence="2">The sequence shown here is derived from an EMBL/GenBank/DDBJ whole genome shotgun (WGS) entry which is preliminary data.</text>
</comment>
<protein>
    <submittedName>
        <fullName evidence="2">Helix-turn-helix domain-containing protein</fullName>
    </submittedName>
</protein>
<gene>
    <name evidence="2" type="ORF">ACCQ42_02015</name>
</gene>
<dbReference type="RefSeq" id="WP_410035196.1">
    <property type="nucleotide sequence ID" value="NZ_JBGMEF010000011.1"/>
</dbReference>
<dbReference type="SUPFAM" id="SSF47413">
    <property type="entry name" value="lambda repressor-like DNA-binding domains"/>
    <property type="match status" value="1"/>
</dbReference>
<sequence>MKGLDLFGEDLKKIRKRRKLSQEDVEFLTGISVRNLSRMENARVSSISISTLFRLSSVYERDLIDLYKKYIHQAYRIYDEIKNSLTISIFFKDRDYKHDLLNKLSVLEEEKEFINRFNEINLIRIFLEYLLDEDAYKLKDNYQELTRLRVTNNNILKYKYTSIEERILLSLCESFSHYNGYFKEDIIDYITNTSSNNYIKFLATNSKIINLYKKGHYEESICLIDRAIRQTENFLDTERLLYLYYNKAICDYSRGDENFKSPLRIACKFAYNLKLDKLHQIIERNSKKMLNS</sequence>
<evidence type="ECO:0000313" key="2">
    <source>
        <dbReference type="EMBL" id="MFO3666546.1"/>
    </source>
</evidence>
<evidence type="ECO:0000313" key="3">
    <source>
        <dbReference type="Proteomes" id="UP001637994"/>
    </source>
</evidence>
<feature type="domain" description="HTH cro/C1-type" evidence="1">
    <location>
        <begin position="11"/>
        <end position="66"/>
    </location>
</feature>
<dbReference type="InterPro" id="IPR010982">
    <property type="entry name" value="Lambda_DNA-bd_dom_sf"/>
</dbReference>
<organism evidence="2 3">
    <name type="scientific">Anaerococcus kampingae</name>
    <dbReference type="NCBI Taxonomy" id="3115614"/>
    <lineage>
        <taxon>Bacteria</taxon>
        <taxon>Bacillati</taxon>
        <taxon>Bacillota</taxon>
        <taxon>Tissierellia</taxon>
        <taxon>Tissierellales</taxon>
        <taxon>Peptoniphilaceae</taxon>
        <taxon>Anaerococcus</taxon>
    </lineage>
</organism>
<dbReference type="Gene3D" id="1.10.260.40">
    <property type="entry name" value="lambda repressor-like DNA-binding domains"/>
    <property type="match status" value="1"/>
</dbReference>
<dbReference type="InterPro" id="IPR001387">
    <property type="entry name" value="Cro/C1-type_HTH"/>
</dbReference>
<accession>A0ABW9MDB6</accession>
<dbReference type="PROSITE" id="PS50943">
    <property type="entry name" value="HTH_CROC1"/>
    <property type="match status" value="1"/>
</dbReference>
<name>A0ABW9MDB6_9FIRM</name>
<dbReference type="SMART" id="SM00530">
    <property type="entry name" value="HTH_XRE"/>
    <property type="match status" value="1"/>
</dbReference>